<evidence type="ECO:0000313" key="3">
    <source>
        <dbReference type="Proteomes" id="UP001301728"/>
    </source>
</evidence>
<evidence type="ECO:0000256" key="1">
    <source>
        <dbReference type="SAM" id="Phobius"/>
    </source>
</evidence>
<sequence>MEPDQPQEEYQYRKQVLRLSQEVSTVLTPEQAAVITQALINSNLNEEQVMAITQALVTARTVQPWQNNHAVNLRLTVPIPGLKFYLVLLAGRERRNGQRNQLERHKHRLWTPLNILVMAITLGSFAFTIAMSIYLILKWGSPSGMVAPTSIPWLTNQADCQKTGRIWLHGECWDTEHSPDF</sequence>
<feature type="transmembrane region" description="Helical" evidence="1">
    <location>
        <begin position="112"/>
        <end position="137"/>
    </location>
</feature>
<name>A0ABU5U5M9_9CYAN</name>
<comment type="caution">
    <text evidence="2">The sequence shown here is derived from an EMBL/GenBank/DDBJ whole genome shotgun (WGS) entry which is preliminary data.</text>
</comment>
<accession>A0ABU5U5M9</accession>
<protein>
    <submittedName>
        <fullName evidence="2">Uncharacterized protein</fullName>
    </submittedName>
</protein>
<dbReference type="RefSeq" id="WP_323218211.1">
    <property type="nucleotide sequence ID" value="NZ_JAYGHT010000190.1"/>
</dbReference>
<keyword evidence="1" id="KW-0812">Transmembrane</keyword>
<dbReference type="Proteomes" id="UP001301728">
    <property type="component" value="Unassembled WGS sequence"/>
</dbReference>
<keyword evidence="1" id="KW-1133">Transmembrane helix</keyword>
<keyword evidence="1" id="KW-0472">Membrane</keyword>
<reference evidence="2 3" key="1">
    <citation type="submission" date="2023-12" db="EMBL/GenBank/DDBJ databases">
        <title>Baltic Sea Cyanobacteria.</title>
        <authorList>
            <person name="Delbaje E."/>
            <person name="Fewer D.P."/>
            <person name="Shishido T.K."/>
        </authorList>
    </citation>
    <scope>NUCLEOTIDE SEQUENCE [LARGE SCALE GENOMIC DNA]</scope>
    <source>
        <strain evidence="2 3">CCNP 1315</strain>
    </source>
</reference>
<evidence type="ECO:0000313" key="2">
    <source>
        <dbReference type="EMBL" id="MEA5522497.1"/>
    </source>
</evidence>
<gene>
    <name evidence="2" type="ORF">VB854_26545</name>
</gene>
<organism evidence="2 3">
    <name type="scientific">Limnoraphis robusta CCNP1315</name>
    <dbReference type="NCBI Taxonomy" id="3110306"/>
    <lineage>
        <taxon>Bacteria</taxon>
        <taxon>Bacillati</taxon>
        <taxon>Cyanobacteriota</taxon>
        <taxon>Cyanophyceae</taxon>
        <taxon>Oscillatoriophycideae</taxon>
        <taxon>Oscillatoriales</taxon>
        <taxon>Sirenicapillariaceae</taxon>
        <taxon>Limnoraphis</taxon>
    </lineage>
</organism>
<proteinExistence type="predicted"/>
<keyword evidence="3" id="KW-1185">Reference proteome</keyword>
<dbReference type="EMBL" id="JAYGHT010000190">
    <property type="protein sequence ID" value="MEA5522497.1"/>
    <property type="molecule type" value="Genomic_DNA"/>
</dbReference>